<keyword evidence="8" id="KW-0519">Myristate</keyword>
<evidence type="ECO:0000256" key="4">
    <source>
        <dbReference type="ARBA" id="ARBA00022448"/>
    </source>
</evidence>
<evidence type="ECO:0000256" key="14">
    <source>
        <dbReference type="ARBA" id="ARBA00023242"/>
    </source>
</evidence>
<keyword evidence="4" id="KW-0813">Transport</keyword>
<dbReference type="PROSITE" id="PS50222">
    <property type="entry name" value="EF_HAND_2"/>
    <property type="match status" value="2"/>
</dbReference>
<evidence type="ECO:0000256" key="9">
    <source>
        <dbReference type="ARBA" id="ARBA00022723"/>
    </source>
</evidence>
<dbReference type="GO" id="GO:0005634">
    <property type="term" value="C:nucleus"/>
    <property type="evidence" value="ECO:0007669"/>
    <property type="project" value="UniProtKB-SubCell"/>
</dbReference>
<dbReference type="InterPro" id="IPR018247">
    <property type="entry name" value="EF_Hand_1_Ca_BS"/>
</dbReference>
<dbReference type="GO" id="GO:0005509">
    <property type="term" value="F:calcium ion binding"/>
    <property type="evidence" value="ECO:0007669"/>
    <property type="project" value="InterPro"/>
</dbReference>
<evidence type="ECO:0000256" key="7">
    <source>
        <dbReference type="ARBA" id="ARBA00022553"/>
    </source>
</evidence>
<evidence type="ECO:0000256" key="6">
    <source>
        <dbReference type="ARBA" id="ARBA00022490"/>
    </source>
</evidence>
<keyword evidence="6" id="KW-0963">Cytoplasm</keyword>
<keyword evidence="7" id="KW-0597">Phosphoprotein</keyword>
<dbReference type="Pfam" id="PF13499">
    <property type="entry name" value="EF-hand_7"/>
    <property type="match status" value="1"/>
</dbReference>
<accession>A0A7D9JGD8</accession>
<dbReference type="Gene3D" id="1.10.238.10">
    <property type="entry name" value="EF-hand"/>
    <property type="match status" value="1"/>
</dbReference>
<name>A0A7D9JGD8_PARCT</name>
<dbReference type="SUPFAM" id="SSF47473">
    <property type="entry name" value="EF-hand"/>
    <property type="match status" value="1"/>
</dbReference>
<comment type="similarity">
    <text evidence="16">Belongs to the calcineurin regulatory subunit family. CHP subfamily.</text>
</comment>
<dbReference type="Proteomes" id="UP001152795">
    <property type="component" value="Unassembled WGS sequence"/>
</dbReference>
<organism evidence="17 18">
    <name type="scientific">Paramuricea clavata</name>
    <name type="common">Red gorgonian</name>
    <name type="synonym">Violescent sea-whip</name>
    <dbReference type="NCBI Taxonomy" id="317549"/>
    <lineage>
        <taxon>Eukaryota</taxon>
        <taxon>Metazoa</taxon>
        <taxon>Cnidaria</taxon>
        <taxon>Anthozoa</taxon>
        <taxon>Octocorallia</taxon>
        <taxon>Malacalcyonacea</taxon>
        <taxon>Plexauridae</taxon>
        <taxon>Paramuricea</taxon>
    </lineage>
</organism>
<dbReference type="GO" id="GO:0005737">
    <property type="term" value="C:cytoplasm"/>
    <property type="evidence" value="ECO:0007669"/>
    <property type="project" value="UniProtKB-SubCell"/>
</dbReference>
<evidence type="ECO:0000256" key="8">
    <source>
        <dbReference type="ARBA" id="ARBA00022707"/>
    </source>
</evidence>
<evidence type="ECO:0000256" key="16">
    <source>
        <dbReference type="ARBA" id="ARBA00038164"/>
    </source>
</evidence>
<reference evidence="17" key="1">
    <citation type="submission" date="2020-04" db="EMBL/GenBank/DDBJ databases">
        <authorList>
            <person name="Alioto T."/>
            <person name="Alioto T."/>
            <person name="Gomez Garrido J."/>
        </authorList>
    </citation>
    <scope>NUCLEOTIDE SEQUENCE</scope>
    <source>
        <strain evidence="17">A484AB</strain>
    </source>
</reference>
<evidence type="ECO:0000313" key="17">
    <source>
        <dbReference type="EMBL" id="CAB4029069.1"/>
    </source>
</evidence>
<keyword evidence="10" id="KW-0677">Repeat</keyword>
<evidence type="ECO:0000256" key="13">
    <source>
        <dbReference type="ARBA" id="ARBA00023136"/>
    </source>
</evidence>
<dbReference type="InterPro" id="IPR011992">
    <property type="entry name" value="EF-hand-dom_pair"/>
</dbReference>
<keyword evidence="15" id="KW-0449">Lipoprotein</keyword>
<evidence type="ECO:0000256" key="1">
    <source>
        <dbReference type="ARBA" id="ARBA00004123"/>
    </source>
</evidence>
<dbReference type="GO" id="GO:0015031">
    <property type="term" value="P:protein transport"/>
    <property type="evidence" value="ECO:0007669"/>
    <property type="project" value="UniProtKB-KW"/>
</dbReference>
<keyword evidence="18" id="KW-1185">Reference proteome</keyword>
<dbReference type="PROSITE" id="PS00018">
    <property type="entry name" value="EF_HAND_1"/>
    <property type="match status" value="2"/>
</dbReference>
<dbReference type="GO" id="GO:0005886">
    <property type="term" value="C:plasma membrane"/>
    <property type="evidence" value="ECO:0007669"/>
    <property type="project" value="UniProtKB-SubCell"/>
</dbReference>
<evidence type="ECO:0000313" key="18">
    <source>
        <dbReference type="Proteomes" id="UP001152795"/>
    </source>
</evidence>
<sequence length="202" mass="23307">MGLNSSSMLQDQDVEDIKKETGFSEKQIKRLYIRFLHLDSRGCGRLSREDFGRIPELAINPLNERIIDSFYFHCSDIDEQEGCNFREFMKTLAHFRRCSKRGQNPLNTEEEKLKFIFSIYDIDKDGNITKADLLKILEMMVGVSIGKEQLELIAHRTIQDADADSDDAIDFEEFKKVHIEKYTSLNSGANLASYMQGRFSMG</sequence>
<keyword evidence="14" id="KW-0539">Nucleus</keyword>
<evidence type="ECO:0000256" key="5">
    <source>
        <dbReference type="ARBA" id="ARBA00022475"/>
    </source>
</evidence>
<evidence type="ECO:0000256" key="2">
    <source>
        <dbReference type="ARBA" id="ARBA00004236"/>
    </source>
</evidence>
<dbReference type="EMBL" id="CACRXK020015924">
    <property type="protein sequence ID" value="CAB4029069.1"/>
    <property type="molecule type" value="Genomic_DNA"/>
</dbReference>
<keyword evidence="13" id="KW-0472">Membrane</keyword>
<dbReference type="InterPro" id="IPR002048">
    <property type="entry name" value="EF_hand_dom"/>
</dbReference>
<dbReference type="PANTHER" id="PTHR46002">
    <property type="entry name" value="EG:114D9.1 PROTEIN-RELATED"/>
    <property type="match status" value="1"/>
</dbReference>
<proteinExistence type="inferred from homology"/>
<evidence type="ECO:0000256" key="11">
    <source>
        <dbReference type="ARBA" id="ARBA00022837"/>
    </source>
</evidence>
<gene>
    <name evidence="17" type="ORF">PACLA_8A065123</name>
</gene>
<comment type="subcellular location">
    <subcellularLocation>
        <location evidence="2">Cell membrane</location>
    </subcellularLocation>
    <subcellularLocation>
        <location evidence="3">Cytoplasm</location>
    </subcellularLocation>
    <subcellularLocation>
        <location evidence="1">Nucleus</location>
    </subcellularLocation>
</comment>
<keyword evidence="5" id="KW-1003">Cell membrane</keyword>
<protein>
    <submittedName>
        <fullName evidence="17">Calcineurin B homologous 1</fullName>
    </submittedName>
</protein>
<keyword evidence="12" id="KW-0653">Protein transport</keyword>
<evidence type="ECO:0000256" key="15">
    <source>
        <dbReference type="ARBA" id="ARBA00023288"/>
    </source>
</evidence>
<dbReference type="InterPro" id="IPR051875">
    <property type="entry name" value="Calcineurin_B_homologous"/>
</dbReference>
<evidence type="ECO:0000256" key="12">
    <source>
        <dbReference type="ARBA" id="ARBA00022927"/>
    </source>
</evidence>
<keyword evidence="11" id="KW-0106">Calcium</keyword>
<dbReference type="OrthoDB" id="191686at2759"/>
<dbReference type="SMART" id="SM00054">
    <property type="entry name" value="EFh"/>
    <property type="match status" value="2"/>
</dbReference>
<evidence type="ECO:0000256" key="3">
    <source>
        <dbReference type="ARBA" id="ARBA00004496"/>
    </source>
</evidence>
<dbReference type="AlphaFoldDB" id="A0A7D9JGD8"/>
<evidence type="ECO:0000256" key="10">
    <source>
        <dbReference type="ARBA" id="ARBA00022737"/>
    </source>
</evidence>
<keyword evidence="9" id="KW-0479">Metal-binding</keyword>
<comment type="caution">
    <text evidence="17">The sequence shown here is derived from an EMBL/GenBank/DDBJ whole genome shotgun (WGS) entry which is preliminary data.</text>
</comment>